<feature type="transmembrane region" description="Helical" evidence="14">
    <location>
        <begin position="288"/>
        <end position="312"/>
    </location>
</feature>
<feature type="domain" description="Cytochrome b/b6 N-terminal region profile" evidence="15">
    <location>
        <begin position="1"/>
        <end position="213"/>
    </location>
</feature>
<dbReference type="EMBL" id="MG272262">
    <property type="protein sequence ID" value="AXJ93359.1"/>
    <property type="molecule type" value="Genomic_DNA"/>
</dbReference>
<dbReference type="InterPro" id="IPR027387">
    <property type="entry name" value="Cytb/b6-like_sf"/>
</dbReference>
<evidence type="ECO:0000256" key="5">
    <source>
        <dbReference type="ARBA" id="ARBA00022660"/>
    </source>
</evidence>
<keyword evidence="13 14" id="KW-0472">Membrane</keyword>
<evidence type="ECO:0000256" key="9">
    <source>
        <dbReference type="ARBA" id="ARBA00022982"/>
    </source>
</evidence>
<comment type="cofactor">
    <cofactor evidence="14">
        <name>heme b</name>
        <dbReference type="ChEBI" id="CHEBI:60344"/>
    </cofactor>
    <text evidence="14">Binds 2 heme groups non-covalently.</text>
</comment>
<evidence type="ECO:0000256" key="11">
    <source>
        <dbReference type="ARBA" id="ARBA00023004"/>
    </source>
</evidence>
<evidence type="ECO:0000256" key="13">
    <source>
        <dbReference type="ARBA" id="ARBA00023136"/>
    </source>
</evidence>
<feature type="transmembrane region" description="Helical" evidence="14">
    <location>
        <begin position="149"/>
        <end position="170"/>
    </location>
</feature>
<dbReference type="SUPFAM" id="SSF81648">
    <property type="entry name" value="a domain/subunit of cytochrome bc1 complex (Ubiquinol-cytochrome c reductase)"/>
    <property type="match status" value="1"/>
</dbReference>
<dbReference type="SUPFAM" id="SSF81342">
    <property type="entry name" value="Transmembrane di-heme cytochromes"/>
    <property type="match status" value="1"/>
</dbReference>
<keyword evidence="9 14" id="KW-0249">Electron transport</keyword>
<name>A0A345WJW6_UROMR</name>
<evidence type="ECO:0000256" key="10">
    <source>
        <dbReference type="ARBA" id="ARBA00022989"/>
    </source>
</evidence>
<dbReference type="GO" id="GO:0005743">
    <property type="term" value="C:mitochondrial inner membrane"/>
    <property type="evidence" value="ECO:0007669"/>
    <property type="project" value="UniProtKB-SubCell"/>
</dbReference>
<keyword evidence="12 14" id="KW-0496">Mitochondrion</keyword>
<feature type="transmembrane region" description="Helical" evidence="14">
    <location>
        <begin position="358"/>
        <end position="377"/>
    </location>
</feature>
<dbReference type="RefSeq" id="YP_009512667.1">
    <property type="nucleotide sequence ID" value="NC_039174.1"/>
</dbReference>
<evidence type="ECO:0000256" key="3">
    <source>
        <dbReference type="ARBA" id="ARBA00022448"/>
    </source>
</evidence>
<comment type="function">
    <text evidence="14">Component of the ubiquinol-cytochrome c reductase complex (complex III or cytochrome b-c1 complex) that is part of the mitochondrial respiratory chain. The b-c1 complex mediates electron transfer from ubiquinol to cytochrome c. Contributes to the generation of a proton gradient across the mitochondrial membrane that is then used for ATP synthesis.</text>
</comment>
<dbReference type="GO" id="GO:0009055">
    <property type="term" value="F:electron transfer activity"/>
    <property type="evidence" value="ECO:0007669"/>
    <property type="project" value="InterPro"/>
</dbReference>
<evidence type="ECO:0000259" key="15">
    <source>
        <dbReference type="PROSITE" id="PS51002"/>
    </source>
</evidence>
<evidence type="ECO:0000313" key="16">
    <source>
        <dbReference type="EMBL" id="AXJ93359.1"/>
    </source>
</evidence>
<evidence type="ECO:0000256" key="7">
    <source>
        <dbReference type="ARBA" id="ARBA00022723"/>
    </source>
</evidence>
<feature type="transmembrane region" description="Helical" evidence="14">
    <location>
        <begin position="182"/>
        <end position="202"/>
    </location>
</feature>
<comment type="similarity">
    <text evidence="14">Belongs to the cytochrome b family.</text>
</comment>
<geneLocation type="mitochondrion" evidence="16"/>
<evidence type="ECO:0000256" key="4">
    <source>
        <dbReference type="ARBA" id="ARBA00022617"/>
    </source>
</evidence>
<evidence type="ECO:0000256" key="2">
    <source>
        <dbReference type="ARBA" id="ARBA00013531"/>
    </source>
</evidence>
<gene>
    <name evidence="16" type="primary">cob</name>
</gene>
<keyword evidence="10 14" id="KW-1133">Transmembrane helix</keyword>
<dbReference type="Pfam" id="PF00032">
    <property type="entry name" value="Cytochrom_B_C"/>
    <property type="match status" value="1"/>
</dbReference>
<accession>A0A345WJW6</accession>
<dbReference type="InterPro" id="IPR036150">
    <property type="entry name" value="Cyt_b/b6_C_sf"/>
</dbReference>
<keyword evidence="7 14" id="KW-0479">Metal-binding</keyword>
<feature type="transmembrane region" description="Helical" evidence="14">
    <location>
        <begin position="383"/>
        <end position="405"/>
    </location>
</feature>
<evidence type="ECO:0000256" key="1">
    <source>
        <dbReference type="ARBA" id="ARBA00004448"/>
    </source>
</evidence>
<protein>
    <recommendedName>
        <fullName evidence="2 14">Cytochrome b</fullName>
    </recommendedName>
</protein>
<evidence type="ECO:0000256" key="14">
    <source>
        <dbReference type="RuleBase" id="RU362117"/>
    </source>
</evidence>
<dbReference type="PROSITE" id="PS51002">
    <property type="entry name" value="CYTB_NTER"/>
    <property type="match status" value="1"/>
</dbReference>
<dbReference type="GO" id="GO:0016491">
    <property type="term" value="F:oxidoreductase activity"/>
    <property type="evidence" value="ECO:0007669"/>
    <property type="project" value="InterPro"/>
</dbReference>
<proteinExistence type="inferred from homology"/>
<comment type="subcellular location">
    <subcellularLocation>
        <location evidence="1">Mitochondrion inner membrane</location>
        <topology evidence="1">Multi-pass membrane protein</topology>
    </subcellularLocation>
</comment>
<keyword evidence="8" id="KW-0999">Mitochondrion inner membrane</keyword>
<dbReference type="Gene3D" id="1.10.287.980">
    <property type="entry name" value="plastocyanin oxidoreductase"/>
    <property type="match status" value="1"/>
</dbReference>
<dbReference type="InterPro" id="IPR016174">
    <property type="entry name" value="Di-haem_cyt_TM"/>
</dbReference>
<dbReference type="Gene3D" id="1.20.810.10">
    <property type="entry name" value="Cytochrome Bc1 Complex, Chain C"/>
    <property type="match status" value="1"/>
</dbReference>
<reference evidence="16" key="2">
    <citation type="journal article" date="2018" name="Mitochondrial DNA Part B Resour">
        <title>Uronema marinum mitochondrion, complete genome.</title>
        <authorList>
            <person name="Li R."/>
            <person name="Gao Y."/>
            <person name="Hou Y."/>
            <person name="Ye S."/>
            <person name="Wang L."/>
            <person name="Sun J."/>
            <person name="Li Q."/>
        </authorList>
    </citation>
    <scope>NUCLEOTIDE SEQUENCE</scope>
</reference>
<dbReference type="GO" id="GO:0046872">
    <property type="term" value="F:metal ion binding"/>
    <property type="evidence" value="ECO:0007669"/>
    <property type="project" value="UniProtKB-UniRule"/>
</dbReference>
<evidence type="ECO:0000256" key="6">
    <source>
        <dbReference type="ARBA" id="ARBA00022692"/>
    </source>
</evidence>
<dbReference type="AlphaFoldDB" id="A0A345WJW6"/>
<sequence length="436" mass="51613">MLEWNRGSYFNLNIRSIYHYFAVLSVSFHDIHSLFGFFTFLTVASQLVSGTMLAFSLVPEPMIVPIVRNEEDIEDLYTDDFFWLHERGVDLIFIFSYLHLFRKLYLNVFEYENESAWKSGVFTFLIFQVVVFFGLVLCCTHLSEITLTIAANIFHTFFMFKGKFYWWIFTDKQLNTDTFIRLAYGHYLIAFYMAYLGLIHGIDMHYDWKNETTFDGLDTEMVWWDEALSNELGHMTDVLIIIAFVCWFMYAEPEALSYEIFMWGDIGIVTDVRFYGVAPHWYFRPFMAWLIACPYHKVGIFGLLFFFFVLFFQPALHGTSEQNNYNKRVLLFVKQKLGRSNMFSASYFNLEMNIYHQITYGLFIGCCLYVASFLPYGRFYNKLGGNIGLINAYMYVFCYLGFPIFRRPVILELFFYSLYTKVNFLKNISNTSLKNV</sequence>
<keyword evidence="3 14" id="KW-0813">Transport</keyword>
<keyword evidence="6 14" id="KW-0812">Transmembrane</keyword>
<reference evidence="16" key="1">
    <citation type="submission" date="2017-10" db="EMBL/GenBank/DDBJ databases">
        <authorList>
            <person name="Banno H."/>
            <person name="Chua N.-H."/>
        </authorList>
    </citation>
    <scope>NUCLEOTIDE SEQUENCE</scope>
</reference>
<evidence type="ECO:0000256" key="8">
    <source>
        <dbReference type="ARBA" id="ARBA00022792"/>
    </source>
</evidence>
<evidence type="ECO:0000256" key="12">
    <source>
        <dbReference type="ARBA" id="ARBA00023128"/>
    </source>
</evidence>
<dbReference type="Pfam" id="PF00033">
    <property type="entry name" value="Cytochrome_B"/>
    <property type="match status" value="1"/>
</dbReference>
<organism evidence="16">
    <name type="scientific">Uronema marinum</name>
    <name type="common">Marine ciliate</name>
    <dbReference type="NCBI Taxonomy" id="35107"/>
    <lineage>
        <taxon>Eukaryota</taxon>
        <taxon>Sar</taxon>
        <taxon>Alveolata</taxon>
        <taxon>Ciliophora</taxon>
        <taxon>Intramacronucleata</taxon>
        <taxon>Oligohymenophorea</taxon>
        <taxon>Scuticociliatia</taxon>
        <taxon>Philasterida</taxon>
        <taxon>Uronematidae</taxon>
        <taxon>Uronema</taxon>
    </lineage>
</organism>
<keyword evidence="11 14" id="KW-0408">Iron</keyword>
<dbReference type="GO" id="GO:0022904">
    <property type="term" value="P:respiratory electron transport chain"/>
    <property type="evidence" value="ECO:0007669"/>
    <property type="project" value="InterPro"/>
</dbReference>
<feature type="transmembrane region" description="Helical" evidence="14">
    <location>
        <begin position="121"/>
        <end position="143"/>
    </location>
</feature>
<keyword evidence="4 14" id="KW-0349">Heme</keyword>
<dbReference type="InterPro" id="IPR005798">
    <property type="entry name" value="Cyt_b/b6_C"/>
</dbReference>
<dbReference type="GeneID" id="37625975"/>
<feature type="transmembrane region" description="Helical" evidence="14">
    <location>
        <begin position="232"/>
        <end position="250"/>
    </location>
</feature>
<dbReference type="InterPro" id="IPR005797">
    <property type="entry name" value="Cyt_b/b6_N"/>
</dbReference>
<keyword evidence="5 14" id="KW-0679">Respiratory chain</keyword>